<protein>
    <submittedName>
        <fullName evidence="2">Uncharacterized protein</fullName>
    </submittedName>
</protein>
<accession>J0CPX3</accession>
<name>J0CPX3_AURST</name>
<dbReference type="EMBL" id="JH689162">
    <property type="protein sequence ID" value="EJD32254.1"/>
    <property type="molecule type" value="Genomic_DNA"/>
</dbReference>
<evidence type="ECO:0000313" key="2">
    <source>
        <dbReference type="EMBL" id="EJD32254.1"/>
    </source>
</evidence>
<sequence>MLAQYNLARASRSPIHDPSLALPVTAAAEPVPARPLSRRPRIAPVPKPPREPHPAWRVVVGGVALANARAQAGGNDPGADSEEEAAVECLVYPAASNRSR</sequence>
<gene>
    <name evidence="2" type="ORF">AURDEDRAFT_178702</name>
</gene>
<evidence type="ECO:0000313" key="3">
    <source>
        <dbReference type="Proteomes" id="UP000006514"/>
    </source>
</evidence>
<dbReference type="InParanoid" id="J0CPX3"/>
<keyword evidence="3" id="KW-1185">Reference proteome</keyword>
<evidence type="ECO:0000256" key="1">
    <source>
        <dbReference type="SAM" id="MobiDB-lite"/>
    </source>
</evidence>
<proteinExistence type="predicted"/>
<organism evidence="2 3">
    <name type="scientific">Auricularia subglabra (strain TFB-10046 / SS5)</name>
    <name type="common">White-rot fungus</name>
    <name type="synonym">Auricularia delicata (strain TFB10046)</name>
    <dbReference type="NCBI Taxonomy" id="717982"/>
    <lineage>
        <taxon>Eukaryota</taxon>
        <taxon>Fungi</taxon>
        <taxon>Dikarya</taxon>
        <taxon>Basidiomycota</taxon>
        <taxon>Agaricomycotina</taxon>
        <taxon>Agaricomycetes</taxon>
        <taxon>Auriculariales</taxon>
        <taxon>Auriculariaceae</taxon>
        <taxon>Auricularia</taxon>
    </lineage>
</organism>
<dbReference type="Proteomes" id="UP000006514">
    <property type="component" value="Unassembled WGS sequence"/>
</dbReference>
<dbReference type="KEGG" id="adl:AURDEDRAFT_178702"/>
<feature type="region of interest" description="Disordered" evidence="1">
    <location>
        <begin position="29"/>
        <end position="54"/>
    </location>
</feature>
<reference evidence="3" key="1">
    <citation type="journal article" date="2012" name="Science">
        <title>The Paleozoic origin of enzymatic lignin decomposition reconstructed from 31 fungal genomes.</title>
        <authorList>
            <person name="Floudas D."/>
            <person name="Binder M."/>
            <person name="Riley R."/>
            <person name="Barry K."/>
            <person name="Blanchette R.A."/>
            <person name="Henrissat B."/>
            <person name="Martinez A.T."/>
            <person name="Otillar R."/>
            <person name="Spatafora J.W."/>
            <person name="Yadav J.S."/>
            <person name="Aerts A."/>
            <person name="Benoit I."/>
            <person name="Boyd A."/>
            <person name="Carlson A."/>
            <person name="Copeland A."/>
            <person name="Coutinho P.M."/>
            <person name="de Vries R.P."/>
            <person name="Ferreira P."/>
            <person name="Findley K."/>
            <person name="Foster B."/>
            <person name="Gaskell J."/>
            <person name="Glotzer D."/>
            <person name="Gorecki P."/>
            <person name="Heitman J."/>
            <person name="Hesse C."/>
            <person name="Hori C."/>
            <person name="Igarashi K."/>
            <person name="Jurgens J.A."/>
            <person name="Kallen N."/>
            <person name="Kersten P."/>
            <person name="Kohler A."/>
            <person name="Kuees U."/>
            <person name="Kumar T.K.A."/>
            <person name="Kuo A."/>
            <person name="LaButti K."/>
            <person name="Larrondo L.F."/>
            <person name="Lindquist E."/>
            <person name="Ling A."/>
            <person name="Lombard V."/>
            <person name="Lucas S."/>
            <person name="Lundell T."/>
            <person name="Martin R."/>
            <person name="McLaughlin D.J."/>
            <person name="Morgenstern I."/>
            <person name="Morin E."/>
            <person name="Murat C."/>
            <person name="Nagy L.G."/>
            <person name="Nolan M."/>
            <person name="Ohm R.A."/>
            <person name="Patyshakuliyeva A."/>
            <person name="Rokas A."/>
            <person name="Ruiz-Duenas F.J."/>
            <person name="Sabat G."/>
            <person name="Salamov A."/>
            <person name="Samejima M."/>
            <person name="Schmutz J."/>
            <person name="Slot J.C."/>
            <person name="St John F."/>
            <person name="Stenlid J."/>
            <person name="Sun H."/>
            <person name="Sun S."/>
            <person name="Syed K."/>
            <person name="Tsang A."/>
            <person name="Wiebenga A."/>
            <person name="Young D."/>
            <person name="Pisabarro A."/>
            <person name="Eastwood D.C."/>
            <person name="Martin F."/>
            <person name="Cullen D."/>
            <person name="Grigoriev I.V."/>
            <person name="Hibbett D.S."/>
        </authorList>
    </citation>
    <scope>NUCLEOTIDE SEQUENCE [LARGE SCALE GENOMIC DNA]</scope>
    <source>
        <strain evidence="3">TFB10046</strain>
    </source>
</reference>
<dbReference type="AlphaFoldDB" id="J0CPX3"/>